<dbReference type="Proteomes" id="UP000523146">
    <property type="component" value="Unassembled WGS sequence"/>
</dbReference>
<comment type="caution">
    <text evidence="2">The sequence shown here is derived from an EMBL/GenBank/DDBJ whole genome shotgun (WGS) entry which is preliminary data.</text>
</comment>
<organism evidence="2 3">
    <name type="scientific">Toxostoma redivivum</name>
    <name type="common">California thrasher</name>
    <dbReference type="NCBI Taxonomy" id="99882"/>
    <lineage>
        <taxon>Eukaryota</taxon>
        <taxon>Metazoa</taxon>
        <taxon>Chordata</taxon>
        <taxon>Craniata</taxon>
        <taxon>Vertebrata</taxon>
        <taxon>Euteleostomi</taxon>
        <taxon>Archelosauria</taxon>
        <taxon>Archosauria</taxon>
        <taxon>Dinosauria</taxon>
        <taxon>Saurischia</taxon>
        <taxon>Theropoda</taxon>
        <taxon>Coelurosauria</taxon>
        <taxon>Aves</taxon>
        <taxon>Neognathae</taxon>
        <taxon>Neoaves</taxon>
        <taxon>Telluraves</taxon>
        <taxon>Australaves</taxon>
        <taxon>Passeriformes</taxon>
        <taxon>Mimidae</taxon>
        <taxon>Toxostoma</taxon>
    </lineage>
</organism>
<proteinExistence type="predicted"/>
<evidence type="ECO:0000313" key="3">
    <source>
        <dbReference type="Proteomes" id="UP000523146"/>
    </source>
</evidence>
<name>A0A7K5J102_TOXRE</name>
<gene>
    <name evidence="2" type="primary">Ervk5_1</name>
    <name evidence="2" type="ORF">TOXRED_R15620</name>
</gene>
<feature type="non-terminal residue" evidence="2">
    <location>
        <position position="108"/>
    </location>
</feature>
<feature type="region of interest" description="Disordered" evidence="1">
    <location>
        <begin position="82"/>
        <end position="108"/>
    </location>
</feature>
<protein>
    <submittedName>
        <fullName evidence="2">GAK5 protein</fullName>
    </submittedName>
</protein>
<dbReference type="EMBL" id="VXBI01008682">
    <property type="protein sequence ID" value="NWS87569.1"/>
    <property type="molecule type" value="Genomic_DNA"/>
</dbReference>
<sequence>MAAAFAAHKGPSDTTAVCSGCGKPGHLKRHSLVMKRDKPKAPTLCPRCCKWCPFTKKCHFKYDSEGRPIQGNRNRSAGWCHVQTQMPQPPPQMPPSQMRNQGSPQVLT</sequence>
<feature type="compositionally biased region" description="Polar residues" evidence="1">
    <location>
        <begin position="99"/>
        <end position="108"/>
    </location>
</feature>
<reference evidence="2 3" key="1">
    <citation type="submission" date="2019-09" db="EMBL/GenBank/DDBJ databases">
        <title>Bird 10,000 Genomes (B10K) Project - Family phase.</title>
        <authorList>
            <person name="Zhang G."/>
        </authorList>
    </citation>
    <scope>NUCLEOTIDE SEQUENCE [LARGE SCALE GENOMIC DNA]</scope>
    <source>
        <strain evidence="2">B10K-DU-002-15</strain>
        <tissue evidence="2">Muscle</tissue>
    </source>
</reference>
<evidence type="ECO:0000256" key="1">
    <source>
        <dbReference type="SAM" id="MobiDB-lite"/>
    </source>
</evidence>
<accession>A0A7K5J102</accession>
<feature type="non-terminal residue" evidence="2">
    <location>
        <position position="1"/>
    </location>
</feature>
<dbReference type="AlphaFoldDB" id="A0A7K5J102"/>
<evidence type="ECO:0000313" key="2">
    <source>
        <dbReference type="EMBL" id="NWS87569.1"/>
    </source>
</evidence>
<keyword evidence="3" id="KW-1185">Reference proteome</keyword>